<reference evidence="1 2" key="1">
    <citation type="submission" date="2016-04" db="EMBL/GenBank/DDBJ databases">
        <title>The genome of Intoshia linei affirms orthonectids as highly simplified spiralians.</title>
        <authorList>
            <person name="Mikhailov K.V."/>
            <person name="Slusarev G.S."/>
            <person name="Nikitin M.A."/>
            <person name="Logacheva M.D."/>
            <person name="Penin A."/>
            <person name="Aleoshin V."/>
            <person name="Panchin Y.V."/>
        </authorList>
    </citation>
    <scope>NUCLEOTIDE SEQUENCE [LARGE SCALE GENOMIC DNA]</scope>
    <source>
        <strain evidence="1">Intl2013</strain>
        <tissue evidence="1">Whole animal</tissue>
    </source>
</reference>
<dbReference type="OrthoDB" id="6329284at2759"/>
<dbReference type="Proteomes" id="UP000078046">
    <property type="component" value="Unassembled WGS sequence"/>
</dbReference>
<keyword evidence="2" id="KW-1185">Reference proteome</keyword>
<gene>
    <name evidence="1" type="ORF">A3Q56_06104</name>
</gene>
<evidence type="ECO:0000313" key="1">
    <source>
        <dbReference type="EMBL" id="OAF66189.1"/>
    </source>
</evidence>
<name>A0A177AW32_9BILA</name>
<accession>A0A177AW32</accession>
<sequence length="78" mass="8779">MNDCMSLGLHRHWKNYFVSKILPYTYGIHFDVAGGTGIEYIISNGQNLPVFDKSVDSYSIAFGIRNFGSIQDVIIFVS</sequence>
<organism evidence="1 2">
    <name type="scientific">Intoshia linei</name>
    <dbReference type="NCBI Taxonomy" id="1819745"/>
    <lineage>
        <taxon>Eukaryota</taxon>
        <taxon>Metazoa</taxon>
        <taxon>Spiralia</taxon>
        <taxon>Lophotrochozoa</taxon>
        <taxon>Mesozoa</taxon>
        <taxon>Orthonectida</taxon>
        <taxon>Rhopaluridae</taxon>
        <taxon>Intoshia</taxon>
    </lineage>
</organism>
<dbReference type="EMBL" id="LWCA01001009">
    <property type="protein sequence ID" value="OAF66189.1"/>
    <property type="molecule type" value="Genomic_DNA"/>
</dbReference>
<proteinExistence type="predicted"/>
<dbReference type="Pfam" id="PF01209">
    <property type="entry name" value="Ubie_methyltran"/>
    <property type="match status" value="2"/>
</dbReference>
<dbReference type="AlphaFoldDB" id="A0A177AW32"/>
<protein>
    <submittedName>
        <fullName evidence="1">Uncharacterized protein</fullName>
    </submittedName>
</protein>
<comment type="caution">
    <text evidence="1">The sequence shown here is derived from an EMBL/GenBank/DDBJ whole genome shotgun (WGS) entry which is preliminary data.</text>
</comment>
<evidence type="ECO:0000313" key="2">
    <source>
        <dbReference type="Proteomes" id="UP000078046"/>
    </source>
</evidence>